<proteinExistence type="inferred from homology"/>
<dbReference type="GO" id="GO:0005506">
    <property type="term" value="F:iron ion binding"/>
    <property type="evidence" value="ECO:0007669"/>
    <property type="project" value="InterPro"/>
</dbReference>
<dbReference type="InterPro" id="IPR036396">
    <property type="entry name" value="Cyt_P450_sf"/>
</dbReference>
<gene>
    <name evidence="7" type="ORF">PAAG_11911</name>
</gene>
<dbReference type="Gene3D" id="1.10.630.10">
    <property type="entry name" value="Cytochrome P450"/>
    <property type="match status" value="1"/>
</dbReference>
<reference evidence="7 8" key="1">
    <citation type="journal article" date="2011" name="PLoS Genet.">
        <title>Comparative genomic analysis of human fungal pathogens causing paracoccidioidomycosis.</title>
        <authorList>
            <person name="Desjardins C.A."/>
            <person name="Champion M.D."/>
            <person name="Holder J.W."/>
            <person name="Muszewska A."/>
            <person name="Goldberg J."/>
            <person name="Bailao A.M."/>
            <person name="Brigido M.M."/>
            <person name="Ferreira M.E."/>
            <person name="Garcia A.M."/>
            <person name="Grynberg M."/>
            <person name="Gujja S."/>
            <person name="Heiman D.I."/>
            <person name="Henn M.R."/>
            <person name="Kodira C.D."/>
            <person name="Leon-Narvaez H."/>
            <person name="Longo L.V."/>
            <person name="Ma L.J."/>
            <person name="Malavazi I."/>
            <person name="Matsuo A.L."/>
            <person name="Morais F.V."/>
            <person name="Pereira M."/>
            <person name="Rodriguez-Brito S."/>
            <person name="Sakthikumar S."/>
            <person name="Salem-Izacc S.M."/>
            <person name="Sykes S.M."/>
            <person name="Teixeira M.M."/>
            <person name="Vallejo M.C."/>
            <person name="Walter M.E."/>
            <person name="Yandava C."/>
            <person name="Young S."/>
            <person name="Zeng Q."/>
            <person name="Zucker J."/>
            <person name="Felipe M.S."/>
            <person name="Goldman G.H."/>
            <person name="Haas B.J."/>
            <person name="McEwen J.G."/>
            <person name="Nino-Vega G."/>
            <person name="Puccia R."/>
            <person name="San-Blas G."/>
            <person name="Soares C.M."/>
            <person name="Birren B.W."/>
            <person name="Cuomo C.A."/>
        </authorList>
    </citation>
    <scope>NUCLEOTIDE SEQUENCE [LARGE SCALE GENOMIC DNA]</scope>
    <source>
        <strain evidence="8">ATCC MYA-826 / Pb01</strain>
    </source>
</reference>
<dbReference type="GeneID" id="9096648"/>
<organism evidence="7 8">
    <name type="scientific">Paracoccidioides lutzii (strain ATCC MYA-826 / Pb01)</name>
    <name type="common">Paracoccidioides brasiliensis</name>
    <dbReference type="NCBI Taxonomy" id="502779"/>
    <lineage>
        <taxon>Eukaryota</taxon>
        <taxon>Fungi</taxon>
        <taxon>Dikarya</taxon>
        <taxon>Ascomycota</taxon>
        <taxon>Pezizomycotina</taxon>
        <taxon>Eurotiomycetes</taxon>
        <taxon>Eurotiomycetidae</taxon>
        <taxon>Onygenales</taxon>
        <taxon>Ajellomycetaceae</taxon>
        <taxon>Paracoccidioides</taxon>
    </lineage>
</organism>
<name>A0A0A2VKB6_PARBA</name>
<evidence type="ECO:0000313" key="7">
    <source>
        <dbReference type="EMBL" id="KGQ01334.1"/>
    </source>
</evidence>
<dbReference type="HOGENOM" id="CLU_2543178_0_0_1"/>
<comment type="cofactor">
    <cofactor evidence="1">
        <name>heme</name>
        <dbReference type="ChEBI" id="CHEBI:30413"/>
    </cofactor>
</comment>
<evidence type="ECO:0008006" key="9">
    <source>
        <dbReference type="Google" id="ProtNLM"/>
    </source>
</evidence>
<dbReference type="InterPro" id="IPR050364">
    <property type="entry name" value="Cytochrome_P450_fung"/>
</dbReference>
<dbReference type="Proteomes" id="UP000002059">
    <property type="component" value="Partially assembled WGS sequence"/>
</dbReference>
<keyword evidence="3" id="KW-0479">Metal-binding</keyword>
<dbReference type="VEuPathDB" id="FungiDB:PAAG_11911"/>
<keyword evidence="8" id="KW-1185">Reference proteome</keyword>
<dbReference type="GO" id="GO:0020037">
    <property type="term" value="F:heme binding"/>
    <property type="evidence" value="ECO:0007669"/>
    <property type="project" value="InterPro"/>
</dbReference>
<evidence type="ECO:0000256" key="5">
    <source>
        <dbReference type="ARBA" id="ARBA00023004"/>
    </source>
</evidence>
<comment type="similarity">
    <text evidence="2">Belongs to the cytochrome P450 family.</text>
</comment>
<dbReference type="InterPro" id="IPR001128">
    <property type="entry name" value="Cyt_P450"/>
</dbReference>
<evidence type="ECO:0000256" key="1">
    <source>
        <dbReference type="ARBA" id="ARBA00001971"/>
    </source>
</evidence>
<accession>A0A0A2VKB6</accession>
<keyword evidence="5" id="KW-0408">Iron</keyword>
<dbReference type="AlphaFoldDB" id="A0A0A2VKB6"/>
<dbReference type="GO" id="GO:0004497">
    <property type="term" value="F:monooxygenase activity"/>
    <property type="evidence" value="ECO:0007669"/>
    <property type="project" value="UniProtKB-KW"/>
</dbReference>
<dbReference type="Pfam" id="PF00067">
    <property type="entry name" value="p450"/>
    <property type="match status" value="1"/>
</dbReference>
<keyword evidence="6" id="KW-0503">Monooxygenase</keyword>
<evidence type="ECO:0000256" key="4">
    <source>
        <dbReference type="ARBA" id="ARBA00023002"/>
    </source>
</evidence>
<evidence type="ECO:0000313" key="8">
    <source>
        <dbReference type="Proteomes" id="UP000002059"/>
    </source>
</evidence>
<dbReference type="PANTHER" id="PTHR46300">
    <property type="entry name" value="P450, PUTATIVE (EUROFUNG)-RELATED-RELATED"/>
    <property type="match status" value="1"/>
</dbReference>
<evidence type="ECO:0000256" key="3">
    <source>
        <dbReference type="ARBA" id="ARBA00022723"/>
    </source>
</evidence>
<dbReference type="GO" id="GO:0016705">
    <property type="term" value="F:oxidoreductase activity, acting on paired donors, with incorporation or reduction of molecular oxygen"/>
    <property type="evidence" value="ECO:0007669"/>
    <property type="project" value="InterPro"/>
</dbReference>
<dbReference type="PANTHER" id="PTHR46300:SF2">
    <property type="entry name" value="CYTOCHROME P450 MONOOXYGENASE ALNH-RELATED"/>
    <property type="match status" value="1"/>
</dbReference>
<dbReference type="SUPFAM" id="SSF48264">
    <property type="entry name" value="Cytochrome P450"/>
    <property type="match status" value="1"/>
</dbReference>
<dbReference type="OrthoDB" id="4181331at2759"/>
<sequence>MRYFNDFQTASEAASNPDVSKHDLFGFGAGRKICQGMHVAERSLFLGISRLLWGFGFGIARDAQGNEIVPDPEKLKEGLVVLP</sequence>
<protein>
    <recommendedName>
        <fullName evidence="9">Cytochrome P450</fullName>
    </recommendedName>
</protein>
<dbReference type="EMBL" id="KN294003">
    <property type="protein sequence ID" value="KGQ01334.1"/>
    <property type="molecule type" value="Genomic_DNA"/>
</dbReference>
<keyword evidence="4" id="KW-0560">Oxidoreductase</keyword>
<dbReference type="RefSeq" id="XP_002793150.2">
    <property type="nucleotide sequence ID" value="XM_002793104.2"/>
</dbReference>
<dbReference type="KEGG" id="pbl:PAAG_11911"/>
<evidence type="ECO:0000256" key="6">
    <source>
        <dbReference type="ARBA" id="ARBA00023033"/>
    </source>
</evidence>
<evidence type="ECO:0000256" key="2">
    <source>
        <dbReference type="ARBA" id="ARBA00010617"/>
    </source>
</evidence>